<gene>
    <name evidence="4" type="primary">LOC106816898</name>
</gene>
<protein>
    <submittedName>
        <fullName evidence="4">Uncharacterized protein LOC106816898</fullName>
    </submittedName>
</protein>
<name>A0ABM1EXV6_PRICU</name>
<dbReference type="PANTHER" id="PTHR10775">
    <property type="entry name" value="OS08G0208400 PROTEIN"/>
    <property type="match status" value="1"/>
</dbReference>
<feature type="transmembrane region" description="Helical" evidence="2">
    <location>
        <begin position="98"/>
        <end position="118"/>
    </location>
</feature>
<feature type="compositionally biased region" description="Acidic residues" evidence="1">
    <location>
        <begin position="67"/>
        <end position="89"/>
    </location>
</feature>
<keyword evidence="2" id="KW-0812">Transmembrane</keyword>
<keyword evidence="2" id="KW-0472">Membrane</keyword>
<accession>A0ABM1EXV6</accession>
<evidence type="ECO:0000256" key="2">
    <source>
        <dbReference type="SAM" id="Phobius"/>
    </source>
</evidence>
<keyword evidence="2" id="KW-1133">Transmembrane helix</keyword>
<dbReference type="GeneID" id="106816898"/>
<evidence type="ECO:0000256" key="1">
    <source>
        <dbReference type="SAM" id="MobiDB-lite"/>
    </source>
</evidence>
<proteinExistence type="predicted"/>
<evidence type="ECO:0000313" key="4">
    <source>
        <dbReference type="RefSeq" id="XP_014677027.1"/>
    </source>
</evidence>
<feature type="region of interest" description="Disordered" evidence="1">
    <location>
        <begin position="64"/>
        <end position="89"/>
    </location>
</feature>
<dbReference type="RefSeq" id="XP_014677027.1">
    <property type="nucleotide sequence ID" value="XM_014821541.1"/>
</dbReference>
<reference evidence="4" key="1">
    <citation type="submission" date="2025-08" db="UniProtKB">
        <authorList>
            <consortium name="RefSeq"/>
        </authorList>
    </citation>
    <scope>IDENTIFICATION</scope>
</reference>
<sequence>MSTIKRCLCSKCRGDKYLSTRQRYRHRVHNGAFTPQFFEEDAAIGGGGDDDRLDDGNIGDDRLDDVNFGDDANDDGDDDGDGVDDGDDDYDGNYNRPLYPAAVVTVLQTIALLAVFYITSGKIAKKSMEQLLRIIKAILPQPNLLPHTFKQLKHMINNIAGNMTDIHACINDCILFTHQYEHLDTCPQCTAARYTHNGQPRKIFTHSHLTKFIKSQFKYFNFDSLMTYRHTHYIPVTRIYDIHQTHMAKFI</sequence>
<dbReference type="PANTHER" id="PTHR10775:SF185">
    <property type="entry name" value="OS08G0208400 PROTEIN"/>
    <property type="match status" value="1"/>
</dbReference>
<evidence type="ECO:0000313" key="3">
    <source>
        <dbReference type="Proteomes" id="UP000695022"/>
    </source>
</evidence>
<organism evidence="3 4">
    <name type="scientific">Priapulus caudatus</name>
    <name type="common">Priapulid worm</name>
    <dbReference type="NCBI Taxonomy" id="37621"/>
    <lineage>
        <taxon>Eukaryota</taxon>
        <taxon>Metazoa</taxon>
        <taxon>Ecdysozoa</taxon>
        <taxon>Scalidophora</taxon>
        <taxon>Priapulida</taxon>
        <taxon>Priapulimorpha</taxon>
        <taxon>Priapulimorphida</taxon>
        <taxon>Priapulidae</taxon>
        <taxon>Priapulus</taxon>
    </lineage>
</organism>
<keyword evidence="3" id="KW-1185">Reference proteome</keyword>
<dbReference type="Proteomes" id="UP000695022">
    <property type="component" value="Unplaced"/>
</dbReference>